<sequence>MLNLFKKFKIGAKISLILLLVVLLAVASVSFFAYNQSKNSIEERYLQSLNGVADLKVEKIQTFINEINAAVKVGSDLKPIVDFLKKIDAPSKPEENKEEKKANDDELGNIFEQDVQQSDTTQTGQDTQANPTPSTDFAINVELENAVIAIQFAYELNNVYLLDKEGKVRYISRSTPEQTLNETFKTPPIDPAIVVKGRDTTYFSKVSLQQLGKEKRTVFWVSAPIRDKNVTGNPLVGQLIYEVDMDKVQKLVSDKVGLGETGQVWLLQEQEGRFVYLNSFKAKNKEIKSLDKAGEKEDAGTPFIIRRALDKNAKHSEAIEEADFLAVSRYIPGVEWGMVVKNDKAEIYAPAVALLQRFLIAGAVVIVIAVVIGILFSQLLTRPLAVLRRTITLLGKGELPPVVTTNSQDEIGEMTEQINALVQNLEKTANFAQDIGSQKFDVDFKPLSEKDVLGNALINARDSLIRSAEEANINAWVNERLNVINDILRTTDKLEVMAEKILAYVVREVGAIQGAFYEMKRDEKAGTEELVMIASHAYNKKKYLSASFKVFKNRYAEGLVGQAAIEKEAIRRTEIPDDYVTITSGLLGEKKPKFLHISPLITADTREVYGVLEIAALEEIPKGSREDELLTRISDSIARTIFNIKVRESTDLLLKEQTKLTEELQANQKELEKNAKELADKNKEVEKANQELQEQIEKVNQEQRKTQALLENSSEVIIIYDPDKTIRYASPSVRRILGFEADDLLGKNDWDNIEQGKDAFERLFRELLEYPDERHAAIEYLYKTESGHTIWMEATGSNLIHEPAIQGIVINARDITVRKEAEREQRLRGQMQALSENSADLILRMDKEGTVYYVNPVIESLTGHPKEEFLQKKITSDYIPQKVLNAWFKLVETSVRNITRGEAKASGVVDFETIEGRKIMSVNAIPERNDMGEIETFLLVSHDITKSEEDKEIIAAANKKITDSINYAKRIQSSILPDSTWLQSVFPDSFVMFKPKDIVSGDFPWMLKTDNGVFVAVVDCTGHGVPGALISLIGYFLLNNIFSVEENKKLKPSEILDILDESVVRTLRQTEEDAISKDGMDVSLCKINFDTKILEYAGAHRPLYYVDTHKPEIEDPLEEIKGDKMPVGGGQYKNRGAFANHERPYQEGDMIVIFSDGLPDQFGGPDNRKFSPKRIRDIIKANLNVPMMALNDALENELKIWMRLDDEKNATKQTDDILVIGIRF</sequence>
<evidence type="ECO:0000256" key="2">
    <source>
        <dbReference type="SAM" id="Coils"/>
    </source>
</evidence>
<dbReference type="PROSITE" id="PS50112">
    <property type="entry name" value="PAS"/>
    <property type="match status" value="2"/>
</dbReference>
<feature type="domain" description="HAMP" evidence="6">
    <location>
        <begin position="378"/>
        <end position="430"/>
    </location>
</feature>
<keyword evidence="2" id="KW-0175">Coiled coil</keyword>
<dbReference type="Gene3D" id="6.10.340.10">
    <property type="match status" value="1"/>
</dbReference>
<dbReference type="SMART" id="SM00091">
    <property type="entry name" value="PAS"/>
    <property type="match status" value="2"/>
</dbReference>
<dbReference type="PROSITE" id="PS50885">
    <property type="entry name" value="HAMP"/>
    <property type="match status" value="1"/>
</dbReference>
<evidence type="ECO:0000259" key="6">
    <source>
        <dbReference type="PROSITE" id="PS50885"/>
    </source>
</evidence>
<dbReference type="PROSITE" id="PS50113">
    <property type="entry name" value="PAC"/>
    <property type="match status" value="1"/>
</dbReference>
<dbReference type="GO" id="GO:0007165">
    <property type="term" value="P:signal transduction"/>
    <property type="evidence" value="ECO:0007669"/>
    <property type="project" value="InterPro"/>
</dbReference>
<dbReference type="InterPro" id="IPR029016">
    <property type="entry name" value="GAF-like_dom_sf"/>
</dbReference>
<comment type="caution">
    <text evidence="7">The sequence shown here is derived from an EMBL/GenBank/DDBJ whole genome shotgun (WGS) entry which is preliminary data.</text>
</comment>
<dbReference type="InterPro" id="IPR036457">
    <property type="entry name" value="PPM-type-like_dom_sf"/>
</dbReference>
<dbReference type="Pfam" id="PF00672">
    <property type="entry name" value="HAMP"/>
    <property type="match status" value="1"/>
</dbReference>
<organism evidence="7 8">
    <name type="scientific">Raineya orbicola</name>
    <dbReference type="NCBI Taxonomy" id="2016530"/>
    <lineage>
        <taxon>Bacteria</taxon>
        <taxon>Pseudomonadati</taxon>
        <taxon>Bacteroidota</taxon>
        <taxon>Cytophagia</taxon>
        <taxon>Cytophagales</taxon>
        <taxon>Raineyaceae</taxon>
        <taxon>Raineya</taxon>
    </lineage>
</organism>
<gene>
    <name evidence="7" type="ORF">Rain11_0252</name>
</gene>
<dbReference type="PANTHER" id="PTHR43156">
    <property type="entry name" value="STAGE II SPORULATION PROTEIN E-RELATED"/>
    <property type="match status" value="1"/>
</dbReference>
<dbReference type="Pfam" id="PF07228">
    <property type="entry name" value="SpoIIE"/>
    <property type="match status" value="1"/>
</dbReference>
<evidence type="ECO:0000256" key="1">
    <source>
        <dbReference type="ARBA" id="ARBA00022801"/>
    </source>
</evidence>
<dbReference type="EMBL" id="NKXO01000003">
    <property type="protein sequence ID" value="PKQ70715.1"/>
    <property type="molecule type" value="Genomic_DNA"/>
</dbReference>
<dbReference type="InterPro" id="IPR013656">
    <property type="entry name" value="PAS_4"/>
</dbReference>
<dbReference type="OrthoDB" id="1109395at2"/>
<dbReference type="CDD" id="cd06225">
    <property type="entry name" value="HAMP"/>
    <property type="match status" value="1"/>
</dbReference>
<keyword evidence="3" id="KW-1133">Transmembrane helix</keyword>
<dbReference type="SUPFAM" id="SSF55781">
    <property type="entry name" value="GAF domain-like"/>
    <property type="match status" value="1"/>
</dbReference>
<dbReference type="RefSeq" id="WP_101357518.1">
    <property type="nucleotide sequence ID" value="NZ_NKXO01000003.1"/>
</dbReference>
<feature type="domain" description="PAS" evidence="4">
    <location>
        <begin position="702"/>
        <end position="748"/>
    </location>
</feature>
<reference evidence="7 8" key="1">
    <citation type="submission" date="2017-06" db="EMBL/GenBank/DDBJ databases">
        <title>Raineya orbicola gen. nov., sp. nov. a slightly thermophilic bacterium of the phylum Bacteroidetes and the description of Raineyaceae fam. nov.</title>
        <authorList>
            <person name="Albuquerque L."/>
            <person name="Polonia A.R.M."/>
            <person name="Barroso C."/>
            <person name="Froufe H.J.C."/>
            <person name="Lage O."/>
            <person name="Lobo-Da-Cunha A."/>
            <person name="Egas C."/>
            <person name="Da Costa M.S."/>
        </authorList>
    </citation>
    <scope>NUCLEOTIDE SEQUENCE [LARGE SCALE GENOMIC DNA]</scope>
    <source>
        <strain evidence="7 8">SPSPC-11</strain>
    </source>
</reference>
<evidence type="ECO:0000259" key="5">
    <source>
        <dbReference type="PROSITE" id="PS50113"/>
    </source>
</evidence>
<dbReference type="InterPro" id="IPR000014">
    <property type="entry name" value="PAS"/>
</dbReference>
<feature type="coiled-coil region" evidence="2">
    <location>
        <begin position="654"/>
        <end position="712"/>
    </location>
</feature>
<evidence type="ECO:0000256" key="3">
    <source>
        <dbReference type="SAM" id="Phobius"/>
    </source>
</evidence>
<dbReference type="InterPro" id="IPR035965">
    <property type="entry name" value="PAS-like_dom_sf"/>
</dbReference>
<evidence type="ECO:0000313" key="7">
    <source>
        <dbReference type="EMBL" id="PKQ70715.1"/>
    </source>
</evidence>
<dbReference type="GO" id="GO:0016020">
    <property type="term" value="C:membrane"/>
    <property type="evidence" value="ECO:0007669"/>
    <property type="project" value="InterPro"/>
</dbReference>
<dbReference type="Proteomes" id="UP000233387">
    <property type="component" value="Unassembled WGS sequence"/>
</dbReference>
<keyword evidence="3" id="KW-0472">Membrane</keyword>
<feature type="domain" description="PAC" evidence="5">
    <location>
        <begin position="776"/>
        <end position="827"/>
    </location>
</feature>
<dbReference type="SMART" id="SM00304">
    <property type="entry name" value="HAMP"/>
    <property type="match status" value="1"/>
</dbReference>
<dbReference type="PANTHER" id="PTHR43156:SF9">
    <property type="entry name" value="HAMP DOMAIN-CONTAINING PROTEIN"/>
    <property type="match status" value="1"/>
</dbReference>
<keyword evidence="8" id="KW-1185">Reference proteome</keyword>
<feature type="transmembrane region" description="Helical" evidence="3">
    <location>
        <begin position="358"/>
        <end position="380"/>
    </location>
</feature>
<dbReference type="Gene3D" id="3.30.450.40">
    <property type="match status" value="1"/>
</dbReference>
<dbReference type="SUPFAM" id="SSF158472">
    <property type="entry name" value="HAMP domain-like"/>
    <property type="match status" value="1"/>
</dbReference>
<protein>
    <submittedName>
        <fullName evidence="7">PAS domain S-box protein</fullName>
    </submittedName>
</protein>
<dbReference type="InterPro" id="IPR000700">
    <property type="entry name" value="PAS-assoc_C"/>
</dbReference>
<dbReference type="SMART" id="SM00331">
    <property type="entry name" value="PP2C_SIG"/>
    <property type="match status" value="1"/>
</dbReference>
<dbReference type="Gene3D" id="3.30.450.20">
    <property type="entry name" value="PAS domain"/>
    <property type="match status" value="2"/>
</dbReference>
<name>A0A2N3IK52_9BACT</name>
<dbReference type="InterPro" id="IPR003660">
    <property type="entry name" value="HAMP_dom"/>
</dbReference>
<dbReference type="InterPro" id="IPR052016">
    <property type="entry name" value="Bact_Sigma-Reg"/>
</dbReference>
<dbReference type="Gene3D" id="3.60.40.10">
    <property type="entry name" value="PPM-type phosphatase domain"/>
    <property type="match status" value="1"/>
</dbReference>
<proteinExistence type="predicted"/>
<dbReference type="NCBIfam" id="TIGR00229">
    <property type="entry name" value="sensory_box"/>
    <property type="match status" value="2"/>
</dbReference>
<keyword evidence="1" id="KW-0378">Hydrolase</keyword>
<dbReference type="InterPro" id="IPR001932">
    <property type="entry name" value="PPM-type_phosphatase-like_dom"/>
</dbReference>
<dbReference type="GO" id="GO:0016791">
    <property type="term" value="F:phosphatase activity"/>
    <property type="evidence" value="ECO:0007669"/>
    <property type="project" value="TreeGrafter"/>
</dbReference>
<dbReference type="AlphaFoldDB" id="A0A2N3IK52"/>
<accession>A0A2N3IK52</accession>
<feature type="domain" description="PAS" evidence="4">
    <location>
        <begin position="827"/>
        <end position="879"/>
    </location>
</feature>
<keyword evidence="3" id="KW-0812">Transmembrane</keyword>
<dbReference type="CDD" id="cd00130">
    <property type="entry name" value="PAS"/>
    <property type="match status" value="2"/>
</dbReference>
<evidence type="ECO:0000313" key="8">
    <source>
        <dbReference type="Proteomes" id="UP000233387"/>
    </source>
</evidence>
<evidence type="ECO:0000259" key="4">
    <source>
        <dbReference type="PROSITE" id="PS50112"/>
    </source>
</evidence>
<dbReference type="Pfam" id="PF08448">
    <property type="entry name" value="PAS_4"/>
    <property type="match status" value="2"/>
</dbReference>
<dbReference type="SUPFAM" id="SSF55785">
    <property type="entry name" value="PYP-like sensor domain (PAS domain)"/>
    <property type="match status" value="2"/>
</dbReference>